<dbReference type="EMBL" id="WLYL01000025">
    <property type="protein sequence ID" value="MTD11503.1"/>
    <property type="molecule type" value="Genomic_DNA"/>
</dbReference>
<organism evidence="8 9">
    <name type="scientific">Acinetobacter faecalis</name>
    <dbReference type="NCBI Taxonomy" id="2665161"/>
    <lineage>
        <taxon>Bacteria</taxon>
        <taxon>Pseudomonadati</taxon>
        <taxon>Pseudomonadota</taxon>
        <taxon>Gammaproteobacteria</taxon>
        <taxon>Moraxellales</taxon>
        <taxon>Moraxellaceae</taxon>
        <taxon>Acinetobacter</taxon>
    </lineage>
</organism>
<comment type="caution">
    <text evidence="8">The sequence shown here is derived from an EMBL/GenBank/DDBJ whole genome shotgun (WGS) entry which is preliminary data.</text>
</comment>
<dbReference type="PROSITE" id="PS51257">
    <property type="entry name" value="PROKAR_LIPOPROTEIN"/>
    <property type="match status" value="1"/>
</dbReference>
<evidence type="ECO:0000256" key="6">
    <source>
        <dbReference type="ARBA" id="ARBA00070228"/>
    </source>
</evidence>
<evidence type="ECO:0000313" key="9">
    <source>
        <dbReference type="Proteomes" id="UP000473854"/>
    </source>
</evidence>
<evidence type="ECO:0000256" key="4">
    <source>
        <dbReference type="ARBA" id="ARBA00022729"/>
    </source>
</evidence>
<evidence type="ECO:0000256" key="1">
    <source>
        <dbReference type="ARBA" id="ARBA00004418"/>
    </source>
</evidence>
<comment type="similarity">
    <text evidence="2">Belongs to the bacterial solute-binding protein SsuA/TauA family.</text>
</comment>
<accession>A0A6L6GFI4</accession>
<dbReference type="SMART" id="SM00062">
    <property type="entry name" value="PBPb"/>
    <property type="match status" value="1"/>
</dbReference>
<name>A0A6L6GFI4_9GAMM</name>
<dbReference type="FunFam" id="3.40.190.10:FF:000050">
    <property type="entry name" value="Sulfonate ABC transporter substrate-binding protein"/>
    <property type="match status" value="1"/>
</dbReference>
<comment type="function">
    <text evidence="5">Part of a binding-protein-dependent transport system for aliphatic sulfonates. Putative binding protein.</text>
</comment>
<evidence type="ECO:0000256" key="5">
    <source>
        <dbReference type="ARBA" id="ARBA00055538"/>
    </source>
</evidence>
<dbReference type="Proteomes" id="UP000473854">
    <property type="component" value="Unassembled WGS sequence"/>
</dbReference>
<dbReference type="AlphaFoldDB" id="A0A6L6GFI4"/>
<dbReference type="GO" id="GO:0016020">
    <property type="term" value="C:membrane"/>
    <property type="evidence" value="ECO:0007669"/>
    <property type="project" value="InterPro"/>
</dbReference>
<dbReference type="Pfam" id="PF09084">
    <property type="entry name" value="NMT1"/>
    <property type="match status" value="1"/>
</dbReference>
<keyword evidence="3" id="KW-0813">Transport</keyword>
<dbReference type="Gene3D" id="3.40.190.10">
    <property type="entry name" value="Periplasmic binding protein-like II"/>
    <property type="match status" value="2"/>
</dbReference>
<feature type="domain" description="Solute-binding protein family 3/N-terminal" evidence="7">
    <location>
        <begin position="44"/>
        <end position="259"/>
    </location>
</feature>
<proteinExistence type="inferred from homology"/>
<evidence type="ECO:0000256" key="3">
    <source>
        <dbReference type="ARBA" id="ARBA00022448"/>
    </source>
</evidence>
<evidence type="ECO:0000259" key="7">
    <source>
        <dbReference type="SMART" id="SM00062"/>
    </source>
</evidence>
<evidence type="ECO:0000313" key="8">
    <source>
        <dbReference type="EMBL" id="MTD11503.1"/>
    </source>
</evidence>
<comment type="subcellular location">
    <subcellularLocation>
        <location evidence="1">Periplasm</location>
    </subcellularLocation>
</comment>
<dbReference type="RefSeq" id="WP_154773101.1">
    <property type="nucleotide sequence ID" value="NZ_JAXHPE010000046.1"/>
</dbReference>
<keyword evidence="4" id="KW-0732">Signal</keyword>
<reference evidence="8 9" key="1">
    <citation type="submission" date="2019-11" db="EMBL/GenBank/DDBJ databases">
        <authorList>
            <person name="An D."/>
        </authorList>
    </citation>
    <scope>NUCLEOTIDE SEQUENCE [LARGE SCALE GENOMIC DNA]</scope>
    <source>
        <strain evidence="8 9">YIM 103518</strain>
    </source>
</reference>
<dbReference type="PANTHER" id="PTHR30024:SF42">
    <property type="entry name" value="ALIPHATIC SULFONATES-BINDING PROTEIN-RELATED"/>
    <property type="match status" value="1"/>
</dbReference>
<protein>
    <recommendedName>
        <fullName evidence="6">Putative aliphatic sulfonates-binding protein</fullName>
    </recommendedName>
</protein>
<dbReference type="InterPro" id="IPR010067">
    <property type="entry name" value="ABC_SsuA_sub-bd"/>
</dbReference>
<dbReference type="PANTHER" id="PTHR30024">
    <property type="entry name" value="ALIPHATIC SULFONATES-BINDING PROTEIN-RELATED"/>
    <property type="match status" value="1"/>
</dbReference>
<evidence type="ECO:0000256" key="2">
    <source>
        <dbReference type="ARBA" id="ARBA00010742"/>
    </source>
</evidence>
<dbReference type="SUPFAM" id="SSF53850">
    <property type="entry name" value="Periplasmic binding protein-like II"/>
    <property type="match status" value="1"/>
</dbReference>
<dbReference type="GO" id="GO:0042626">
    <property type="term" value="F:ATPase-coupled transmembrane transporter activity"/>
    <property type="evidence" value="ECO:0007669"/>
    <property type="project" value="InterPro"/>
</dbReference>
<dbReference type="NCBIfam" id="TIGR01728">
    <property type="entry name" value="SsuA_fam"/>
    <property type="match status" value="1"/>
</dbReference>
<gene>
    <name evidence="8" type="ORF">GIX10_08675</name>
</gene>
<dbReference type="GO" id="GO:0042597">
    <property type="term" value="C:periplasmic space"/>
    <property type="evidence" value="ECO:0007669"/>
    <property type="project" value="UniProtKB-SubCell"/>
</dbReference>
<dbReference type="InterPro" id="IPR001638">
    <property type="entry name" value="Solute-binding_3/MltF_N"/>
</dbReference>
<dbReference type="InterPro" id="IPR015168">
    <property type="entry name" value="SsuA/THI5"/>
</dbReference>
<sequence length="332" mass="36485">MSSLKITTLIGITALSLGLSACQKETTSKASTDTKKETDVEVKSLQIGFQKSSLNFLVAREQKLFEQQFPNTKIEWREFPAGPQMLEALAVGAVDFGYVGNTPPIFAQAADKNLSYAGYEVYPEKSLGLVLPNNSSIRSLSDLKGKRIALQKGSSAHEFLAKVLQKANLSWQDIQPIWLPPADARAAFNKGSVDAWAIWDPFLSAIELSGPVTTFISGSDFPTTYSYYISNPTFVNAHPGVTDKVLKSLNDADSWILNNQDLAVDLYASSTGLKKDVAKNALDRRSKPSPIRPITSVNIESQQQIADLFYKEKLIPKQIKIQDAILNSESNH</sequence>
<dbReference type="NCBIfam" id="NF008588">
    <property type="entry name" value="PRK11553.1"/>
    <property type="match status" value="1"/>
</dbReference>